<dbReference type="GO" id="GO:0030170">
    <property type="term" value="F:pyridoxal phosphate binding"/>
    <property type="evidence" value="ECO:0007669"/>
    <property type="project" value="UniProtKB-UniRule"/>
</dbReference>
<dbReference type="PANTHER" id="PTHR30511">
    <property type="entry name" value="ALANINE RACEMASE"/>
    <property type="match status" value="1"/>
</dbReference>
<dbReference type="FunFam" id="2.40.37.10:FF:000002">
    <property type="entry name" value="Alanine racemase"/>
    <property type="match status" value="1"/>
</dbReference>
<dbReference type="PATRIC" id="fig|1590042.3.peg.598"/>
<reference evidence="11" key="1">
    <citation type="submission" date="2015-09" db="EMBL/GenBank/DDBJ databases">
        <title>Draft Genome Sequences of Two Novel Amoeba-resistant Intranuclear Bacteria, Candidatus Berkiella cookevillensis and Candidatus Berkiella aquae.</title>
        <authorList>
            <person name="Mehari Y.T."/>
            <person name="Arivett B.A."/>
            <person name="Farone A.L."/>
            <person name="Gunderson J.H."/>
            <person name="Farone M.B."/>
        </authorList>
    </citation>
    <scope>NUCLEOTIDE SEQUENCE [LARGE SCALE GENOMIC DNA]</scope>
    <source>
        <strain evidence="11">CC99</strain>
    </source>
</reference>
<dbReference type="EMBL" id="LKHV02000001">
    <property type="protein sequence ID" value="MCS5707565.1"/>
    <property type="molecule type" value="Genomic_DNA"/>
</dbReference>
<evidence type="ECO:0000256" key="7">
    <source>
        <dbReference type="HAMAP-Rule" id="MF_01201"/>
    </source>
</evidence>
<dbReference type="EMBL" id="LKHV01000002">
    <property type="protein sequence ID" value="KRG19568.1"/>
    <property type="molecule type" value="Genomic_DNA"/>
</dbReference>
<evidence type="ECO:0000259" key="10">
    <source>
        <dbReference type="SMART" id="SM01005"/>
    </source>
</evidence>
<evidence type="ECO:0000256" key="2">
    <source>
        <dbReference type="ARBA" id="ARBA00001933"/>
    </source>
</evidence>
<keyword evidence="13" id="KW-1185">Reference proteome</keyword>
<dbReference type="UniPathway" id="UPA00042">
    <property type="reaction ID" value="UER00497"/>
</dbReference>
<evidence type="ECO:0000256" key="4">
    <source>
        <dbReference type="ARBA" id="ARBA00013089"/>
    </source>
</evidence>
<dbReference type="GO" id="GO:0030632">
    <property type="term" value="P:D-alanine biosynthetic process"/>
    <property type="evidence" value="ECO:0007669"/>
    <property type="project" value="UniProtKB-UniRule"/>
</dbReference>
<dbReference type="FunFam" id="3.20.20.10:FF:000002">
    <property type="entry name" value="Alanine racemase"/>
    <property type="match status" value="1"/>
</dbReference>
<feature type="active site" description="Proton acceptor; specific for L-alanine" evidence="7">
    <location>
        <position position="254"/>
    </location>
</feature>
<evidence type="ECO:0000256" key="3">
    <source>
        <dbReference type="ARBA" id="ARBA00007880"/>
    </source>
</evidence>
<dbReference type="NCBIfam" id="TIGR00492">
    <property type="entry name" value="alr"/>
    <property type="match status" value="1"/>
</dbReference>
<dbReference type="InterPro" id="IPR009006">
    <property type="entry name" value="Ala_racemase/Decarboxylase_C"/>
</dbReference>
<feature type="modified residue" description="N6-(pyridoxal phosphate)lysine" evidence="7 8">
    <location>
        <position position="35"/>
    </location>
</feature>
<dbReference type="InterPro" id="IPR011079">
    <property type="entry name" value="Ala_racemase_C"/>
</dbReference>
<evidence type="ECO:0000256" key="6">
    <source>
        <dbReference type="ARBA" id="ARBA00023235"/>
    </source>
</evidence>
<evidence type="ECO:0000313" key="12">
    <source>
        <dbReference type="EMBL" id="MCS5707565.1"/>
    </source>
</evidence>
<keyword evidence="6 7" id="KW-0413">Isomerase</keyword>
<comment type="similarity">
    <text evidence="3 7">Belongs to the alanine racemase family.</text>
</comment>
<sequence>MGRKVYAEISKQALIHNFHVVKQKAPNSKILAMVKANAYGHGIVSVAKILKAADAFGVANIEEALILRQAGIENPIVLMEGFFDSTEFEWIAQYQFIPVIHCIDQIEALEAQHFSSPISVWLKMNTGMNRLGFSQETFLSAYERLKKLPFIHIIGFMTHFPQADERENPFTAQQTEIFLDTIKDLPGEKCLANSAGILAWPQTHYDWVRPGLILYGASPFADKTSADLNLKPAMQLTAEVISIQTIAKGQRVGYGGKWESQSNATRIGIVSIGYGDGYPWHAQSGTPILVNRHLTHIVGRVSMDMLAMDLTHLPDTKVGDPVQLWGEHLSIEHVAKGAGTIPYELFCRLTDRVSIHVVD</sequence>
<dbReference type="SMART" id="SM01005">
    <property type="entry name" value="Ala_racemase_C"/>
    <property type="match status" value="1"/>
</dbReference>
<evidence type="ECO:0000313" key="13">
    <source>
        <dbReference type="Proteomes" id="UP000051494"/>
    </source>
</evidence>
<protein>
    <recommendedName>
        <fullName evidence="4 7">Alanine racemase</fullName>
        <ecNumber evidence="4 7">5.1.1.1</ecNumber>
    </recommendedName>
</protein>
<dbReference type="Proteomes" id="UP000051494">
    <property type="component" value="Unassembled WGS sequence"/>
</dbReference>
<dbReference type="InterPro" id="IPR000821">
    <property type="entry name" value="Ala_racemase"/>
</dbReference>
<dbReference type="STRING" id="437022.CC99x_00581"/>
<dbReference type="SUPFAM" id="SSF51419">
    <property type="entry name" value="PLP-binding barrel"/>
    <property type="match status" value="1"/>
</dbReference>
<dbReference type="OrthoDB" id="9813814at2"/>
<dbReference type="GO" id="GO:0008784">
    <property type="term" value="F:alanine racemase activity"/>
    <property type="evidence" value="ECO:0007669"/>
    <property type="project" value="UniProtKB-UniRule"/>
</dbReference>
<evidence type="ECO:0000313" key="11">
    <source>
        <dbReference type="EMBL" id="KRG19568.1"/>
    </source>
</evidence>
<comment type="cofactor">
    <cofactor evidence="2 7 8">
        <name>pyridoxal 5'-phosphate</name>
        <dbReference type="ChEBI" id="CHEBI:597326"/>
    </cofactor>
</comment>
<dbReference type="CDD" id="cd06827">
    <property type="entry name" value="PLPDE_III_AR_proteobact"/>
    <property type="match status" value="1"/>
</dbReference>
<proteinExistence type="inferred from homology"/>
<dbReference type="GO" id="GO:0005829">
    <property type="term" value="C:cytosol"/>
    <property type="evidence" value="ECO:0007669"/>
    <property type="project" value="TreeGrafter"/>
</dbReference>
<dbReference type="RefSeq" id="WP_057623473.1">
    <property type="nucleotide sequence ID" value="NZ_LKHV02000001.1"/>
</dbReference>
<keyword evidence="5 7" id="KW-0663">Pyridoxal phosphate</keyword>
<dbReference type="Pfam" id="PF01168">
    <property type="entry name" value="Ala_racemase_N"/>
    <property type="match status" value="1"/>
</dbReference>
<accession>A0A0Q9YGA2</accession>
<dbReference type="EC" id="5.1.1.1" evidence="4 7"/>
<comment type="caution">
    <text evidence="11">The sequence shown here is derived from an EMBL/GenBank/DDBJ whole genome shotgun (WGS) entry which is preliminary data.</text>
</comment>
<dbReference type="Gene3D" id="2.40.37.10">
    <property type="entry name" value="Lyase, Ornithine Decarboxylase, Chain A, domain 1"/>
    <property type="match status" value="1"/>
</dbReference>
<reference evidence="12" key="2">
    <citation type="journal article" date="2016" name="Genome Announc.">
        <title>Draft Genome Sequences of Two Novel Amoeba-Resistant Intranuclear Bacteria, 'Candidatus Berkiella cookevillensis' and 'Candidatus Berkiella aquae'.</title>
        <authorList>
            <person name="Mehari Y.T."/>
            <person name="Arivett B.A."/>
            <person name="Farone A.L."/>
            <person name="Gunderson J.H."/>
            <person name="Farone M.B."/>
        </authorList>
    </citation>
    <scope>NUCLEOTIDE SEQUENCE</scope>
    <source>
        <strain evidence="12">CC99</strain>
    </source>
</reference>
<comment type="function">
    <text evidence="7">Catalyzes the interconversion of L-alanine and D-alanine. May also act on other amino acids.</text>
</comment>
<evidence type="ECO:0000256" key="5">
    <source>
        <dbReference type="ARBA" id="ARBA00022898"/>
    </source>
</evidence>
<dbReference type="SUPFAM" id="SSF50621">
    <property type="entry name" value="Alanine racemase C-terminal domain-like"/>
    <property type="match status" value="1"/>
</dbReference>
<dbReference type="HAMAP" id="MF_01201">
    <property type="entry name" value="Ala_racemase"/>
    <property type="match status" value="1"/>
</dbReference>
<dbReference type="PRINTS" id="PR00992">
    <property type="entry name" value="ALARACEMASE"/>
</dbReference>
<dbReference type="InterPro" id="IPR001608">
    <property type="entry name" value="Ala_racemase_N"/>
</dbReference>
<feature type="active site" description="Proton acceptor; specific for D-alanine" evidence="7">
    <location>
        <position position="35"/>
    </location>
</feature>
<name>A0A0Q9YGA2_9GAMM</name>
<reference evidence="12" key="3">
    <citation type="submission" date="2021-06" db="EMBL/GenBank/DDBJ databases">
        <title>Genomic Description and Analysis of Intracellular Bacteria, Candidatus Berkiella cookevillensis and Candidatus Berkiella aquae.</title>
        <authorList>
            <person name="Kidane D.T."/>
            <person name="Mehari Y.T."/>
            <person name="Rice F.C."/>
            <person name="Arivett B.A."/>
            <person name="Farone A.L."/>
            <person name="Berk S.G."/>
            <person name="Farone M.B."/>
        </authorList>
    </citation>
    <scope>NUCLEOTIDE SEQUENCE</scope>
    <source>
        <strain evidence="12">CC99</strain>
    </source>
</reference>
<dbReference type="Gene3D" id="3.20.20.10">
    <property type="entry name" value="Alanine racemase"/>
    <property type="match status" value="1"/>
</dbReference>
<dbReference type="InterPro" id="IPR029066">
    <property type="entry name" value="PLP-binding_barrel"/>
</dbReference>
<feature type="domain" description="Alanine racemase C-terminal" evidence="10">
    <location>
        <begin position="233"/>
        <end position="358"/>
    </location>
</feature>
<evidence type="ECO:0000256" key="9">
    <source>
        <dbReference type="PIRSR" id="PIRSR600821-52"/>
    </source>
</evidence>
<comment type="catalytic activity">
    <reaction evidence="1 7">
        <text>L-alanine = D-alanine</text>
        <dbReference type="Rhea" id="RHEA:20249"/>
        <dbReference type="ChEBI" id="CHEBI:57416"/>
        <dbReference type="ChEBI" id="CHEBI:57972"/>
        <dbReference type="EC" id="5.1.1.1"/>
    </reaction>
</comment>
<organism evidence="11">
    <name type="scientific">Candidatus Berkiella cookevillensis</name>
    <dbReference type="NCBI Taxonomy" id="437022"/>
    <lineage>
        <taxon>Bacteria</taxon>
        <taxon>Pseudomonadati</taxon>
        <taxon>Pseudomonadota</taxon>
        <taxon>Gammaproteobacteria</taxon>
        <taxon>Candidatus Berkiellales</taxon>
        <taxon>Candidatus Berkiellaceae</taxon>
        <taxon>Candidatus Berkiella</taxon>
    </lineage>
</organism>
<evidence type="ECO:0000256" key="8">
    <source>
        <dbReference type="PIRSR" id="PIRSR600821-50"/>
    </source>
</evidence>
<evidence type="ECO:0000256" key="1">
    <source>
        <dbReference type="ARBA" id="ARBA00000316"/>
    </source>
</evidence>
<comment type="pathway">
    <text evidence="7">Amino-acid biosynthesis; D-alanine biosynthesis; D-alanine from L-alanine: step 1/1.</text>
</comment>
<dbReference type="Pfam" id="PF00842">
    <property type="entry name" value="Ala_racemase_C"/>
    <property type="match status" value="1"/>
</dbReference>
<dbReference type="AlphaFoldDB" id="A0A0Q9YGA2"/>
<gene>
    <name evidence="11" type="primary">alr</name>
    <name evidence="12" type="ORF">CC99x_001465</name>
    <name evidence="11" type="ORF">CC99x_00581</name>
</gene>
<feature type="binding site" evidence="7 9">
    <location>
        <position position="130"/>
    </location>
    <ligand>
        <name>substrate</name>
    </ligand>
</feature>
<feature type="binding site" evidence="7 9">
    <location>
        <position position="303"/>
    </location>
    <ligand>
        <name>substrate</name>
    </ligand>
</feature>
<dbReference type="PANTHER" id="PTHR30511:SF0">
    <property type="entry name" value="ALANINE RACEMASE, CATABOLIC-RELATED"/>
    <property type="match status" value="1"/>
</dbReference>